<name>K3Y454_SETIT</name>
<dbReference type="EnsemblPlants" id="KQL10809">
    <property type="protein sequence ID" value="KQL10809"/>
    <property type="gene ID" value="SETIT_008932mg"/>
</dbReference>
<dbReference type="AlphaFoldDB" id="K3Y454"/>
<sequence>MRGGGDGAAAPERPRSRSSRWRFRSPSRDSAASTLVHDDEHWTAGRGAVAGADRAELAVRGCFFS</sequence>
<evidence type="ECO:0000256" key="1">
    <source>
        <dbReference type="SAM" id="MobiDB-lite"/>
    </source>
</evidence>
<keyword evidence="3" id="KW-1185">Reference proteome</keyword>
<dbReference type="EnsemblPlants" id="KQL10810">
    <property type="protein sequence ID" value="KQL10810"/>
    <property type="gene ID" value="SETIT_008932mg"/>
</dbReference>
<feature type="region of interest" description="Disordered" evidence="1">
    <location>
        <begin position="1"/>
        <end position="36"/>
    </location>
</feature>
<dbReference type="EMBL" id="AGNK02002515">
    <property type="status" value="NOT_ANNOTATED_CDS"/>
    <property type="molecule type" value="Genomic_DNA"/>
</dbReference>
<reference evidence="2" key="2">
    <citation type="submission" date="2018-08" db="UniProtKB">
        <authorList>
            <consortium name="EnsemblPlants"/>
        </authorList>
    </citation>
    <scope>IDENTIFICATION</scope>
    <source>
        <strain evidence="2">Yugu1</strain>
    </source>
</reference>
<evidence type="ECO:0000313" key="3">
    <source>
        <dbReference type="Proteomes" id="UP000004995"/>
    </source>
</evidence>
<feature type="compositionally biased region" description="Basic residues" evidence="1">
    <location>
        <begin position="16"/>
        <end position="25"/>
    </location>
</feature>
<protein>
    <submittedName>
        <fullName evidence="2">Uncharacterized protein</fullName>
    </submittedName>
</protein>
<reference evidence="3" key="1">
    <citation type="journal article" date="2012" name="Nat. Biotechnol.">
        <title>Reference genome sequence of the model plant Setaria.</title>
        <authorList>
            <person name="Bennetzen J.L."/>
            <person name="Schmutz J."/>
            <person name="Wang H."/>
            <person name="Percifield R."/>
            <person name="Hawkins J."/>
            <person name="Pontaroli A.C."/>
            <person name="Estep M."/>
            <person name="Feng L."/>
            <person name="Vaughn J.N."/>
            <person name="Grimwood J."/>
            <person name="Jenkins J."/>
            <person name="Barry K."/>
            <person name="Lindquist E."/>
            <person name="Hellsten U."/>
            <person name="Deshpande S."/>
            <person name="Wang X."/>
            <person name="Wu X."/>
            <person name="Mitros T."/>
            <person name="Triplett J."/>
            <person name="Yang X."/>
            <person name="Ye C.Y."/>
            <person name="Mauro-Herrera M."/>
            <person name="Wang L."/>
            <person name="Li P."/>
            <person name="Sharma M."/>
            <person name="Sharma R."/>
            <person name="Ronald P.C."/>
            <person name="Panaud O."/>
            <person name="Kellogg E.A."/>
            <person name="Brutnell T.P."/>
            <person name="Doust A.N."/>
            <person name="Tuskan G.A."/>
            <person name="Rokhsar D."/>
            <person name="Devos K.M."/>
        </authorList>
    </citation>
    <scope>NUCLEOTIDE SEQUENCE [LARGE SCALE GENOMIC DNA]</scope>
    <source>
        <strain evidence="3">cv. Yugu1</strain>
    </source>
</reference>
<dbReference type="HOGENOM" id="CLU_2853963_0_0_1"/>
<organism evidence="2 3">
    <name type="scientific">Setaria italica</name>
    <name type="common">Foxtail millet</name>
    <name type="synonym">Panicum italicum</name>
    <dbReference type="NCBI Taxonomy" id="4555"/>
    <lineage>
        <taxon>Eukaryota</taxon>
        <taxon>Viridiplantae</taxon>
        <taxon>Streptophyta</taxon>
        <taxon>Embryophyta</taxon>
        <taxon>Tracheophyta</taxon>
        <taxon>Spermatophyta</taxon>
        <taxon>Magnoliopsida</taxon>
        <taxon>Liliopsida</taxon>
        <taxon>Poales</taxon>
        <taxon>Poaceae</taxon>
        <taxon>PACMAD clade</taxon>
        <taxon>Panicoideae</taxon>
        <taxon>Panicodae</taxon>
        <taxon>Paniceae</taxon>
        <taxon>Cenchrinae</taxon>
        <taxon>Setaria</taxon>
    </lineage>
</organism>
<dbReference type="Gramene" id="KQL10810">
    <property type="protein sequence ID" value="KQL10810"/>
    <property type="gene ID" value="SETIT_008932mg"/>
</dbReference>
<accession>K3Y454</accession>
<dbReference type="Proteomes" id="UP000004995">
    <property type="component" value="Unassembled WGS sequence"/>
</dbReference>
<evidence type="ECO:0000313" key="2">
    <source>
        <dbReference type="EnsemblPlants" id="KQL10810"/>
    </source>
</evidence>
<dbReference type="Gramene" id="KQL10809">
    <property type="protein sequence ID" value="KQL10809"/>
    <property type="gene ID" value="SETIT_008932mg"/>
</dbReference>
<proteinExistence type="predicted"/>